<organism evidence="1 2">
    <name type="scientific">Geodia barretti</name>
    <name type="common">Barrett's horny sponge</name>
    <dbReference type="NCBI Taxonomy" id="519541"/>
    <lineage>
        <taxon>Eukaryota</taxon>
        <taxon>Metazoa</taxon>
        <taxon>Porifera</taxon>
        <taxon>Demospongiae</taxon>
        <taxon>Heteroscleromorpha</taxon>
        <taxon>Tetractinellida</taxon>
        <taxon>Astrophorina</taxon>
        <taxon>Geodiidae</taxon>
        <taxon>Geodia</taxon>
    </lineage>
</organism>
<gene>
    <name evidence="1" type="ORF">GBAR_LOCUS14946</name>
</gene>
<evidence type="ECO:0000313" key="1">
    <source>
        <dbReference type="EMBL" id="CAI8025945.1"/>
    </source>
</evidence>
<protein>
    <submittedName>
        <fullName evidence="1">Uncharacterized protein</fullName>
    </submittedName>
</protein>
<accession>A0AA35WTC6</accession>
<evidence type="ECO:0000313" key="2">
    <source>
        <dbReference type="Proteomes" id="UP001174909"/>
    </source>
</evidence>
<dbReference type="EMBL" id="CASHTH010002192">
    <property type="protein sequence ID" value="CAI8025945.1"/>
    <property type="molecule type" value="Genomic_DNA"/>
</dbReference>
<proteinExistence type="predicted"/>
<comment type="caution">
    <text evidence="1">The sequence shown here is derived from an EMBL/GenBank/DDBJ whole genome shotgun (WGS) entry which is preliminary data.</text>
</comment>
<dbReference type="Proteomes" id="UP001174909">
    <property type="component" value="Unassembled WGS sequence"/>
</dbReference>
<sequence>MDGRTTMKEKYWRQDLSLSNTSTDAERVLHDISPHSVSLCSYQLFSSLQLIL</sequence>
<reference evidence="1" key="1">
    <citation type="submission" date="2023-03" db="EMBL/GenBank/DDBJ databases">
        <authorList>
            <person name="Steffen K."/>
            <person name="Cardenas P."/>
        </authorList>
    </citation>
    <scope>NUCLEOTIDE SEQUENCE</scope>
</reference>
<keyword evidence="2" id="KW-1185">Reference proteome</keyword>
<dbReference type="AlphaFoldDB" id="A0AA35WTC6"/>
<name>A0AA35WTC6_GEOBA</name>